<evidence type="ECO:0000256" key="2">
    <source>
        <dbReference type="ARBA" id="ARBA00022679"/>
    </source>
</evidence>
<dbReference type="AlphaFoldDB" id="A0A6L8V4C6"/>
<organism evidence="5 6">
    <name type="scientific">Paenibacillus silvestris</name>
    <dbReference type="NCBI Taxonomy" id="2606219"/>
    <lineage>
        <taxon>Bacteria</taxon>
        <taxon>Bacillati</taxon>
        <taxon>Bacillota</taxon>
        <taxon>Bacilli</taxon>
        <taxon>Bacillales</taxon>
        <taxon>Paenibacillaceae</taxon>
        <taxon>Paenibacillus</taxon>
    </lineage>
</organism>
<evidence type="ECO:0000259" key="4">
    <source>
        <dbReference type="Pfam" id="PF22624"/>
    </source>
</evidence>
<dbReference type="InterPro" id="IPR050559">
    <property type="entry name" value="P-Pant_transferase_sf"/>
</dbReference>
<comment type="similarity">
    <text evidence="1">Belongs to the P-Pant transferase superfamily. Gsp/Sfp/HetI/AcpT family.</text>
</comment>
<dbReference type="Proteomes" id="UP000481087">
    <property type="component" value="Unassembled WGS sequence"/>
</dbReference>
<name>A0A6L8V4C6_9BACL</name>
<dbReference type="GO" id="GO:0000287">
    <property type="term" value="F:magnesium ion binding"/>
    <property type="evidence" value="ECO:0007669"/>
    <property type="project" value="InterPro"/>
</dbReference>
<dbReference type="Pfam" id="PF01648">
    <property type="entry name" value="ACPS"/>
    <property type="match status" value="1"/>
</dbReference>
<dbReference type="GO" id="GO:0019878">
    <property type="term" value="P:lysine biosynthetic process via aminoadipic acid"/>
    <property type="evidence" value="ECO:0007669"/>
    <property type="project" value="TreeGrafter"/>
</dbReference>
<evidence type="ECO:0000259" key="3">
    <source>
        <dbReference type="Pfam" id="PF01648"/>
    </source>
</evidence>
<evidence type="ECO:0000256" key="1">
    <source>
        <dbReference type="ARBA" id="ARBA00010990"/>
    </source>
</evidence>
<dbReference type="InterPro" id="IPR008278">
    <property type="entry name" value="4-PPantetheinyl_Trfase_dom"/>
</dbReference>
<comment type="caution">
    <text evidence="5">The sequence shown here is derived from an EMBL/GenBank/DDBJ whole genome shotgun (WGS) entry which is preliminary data.</text>
</comment>
<keyword evidence="2 5" id="KW-0808">Transferase</keyword>
<dbReference type="Gene3D" id="3.90.470.20">
    <property type="entry name" value="4'-phosphopantetheinyl transferase domain"/>
    <property type="match status" value="2"/>
</dbReference>
<reference evidence="5 6" key="1">
    <citation type="submission" date="2019-12" db="EMBL/GenBank/DDBJ databases">
        <title>Paenibacillus sp. nov. sp. isolated from soil.</title>
        <authorList>
            <person name="Kim J."/>
            <person name="Jeong S.E."/>
            <person name="Jung H.S."/>
            <person name="Jeon C.O."/>
        </authorList>
    </citation>
    <scope>NUCLEOTIDE SEQUENCE [LARGE SCALE GENOMIC DNA]</scope>
    <source>
        <strain evidence="5 6">5J-6</strain>
    </source>
</reference>
<dbReference type="EMBL" id="WTUZ01000022">
    <property type="protein sequence ID" value="MZQ85155.1"/>
    <property type="molecule type" value="Genomic_DNA"/>
</dbReference>
<gene>
    <name evidence="5" type="ORF">GQF01_23860</name>
</gene>
<dbReference type="PANTHER" id="PTHR12215:SF10">
    <property type="entry name" value="L-AMINOADIPATE-SEMIALDEHYDE DEHYDROGENASE-PHOSPHOPANTETHEINYL TRANSFERASE"/>
    <property type="match status" value="1"/>
</dbReference>
<dbReference type="Pfam" id="PF22624">
    <property type="entry name" value="AASDHPPT_N"/>
    <property type="match status" value="1"/>
</dbReference>
<proteinExistence type="inferred from homology"/>
<dbReference type="GO" id="GO:0008897">
    <property type="term" value="F:holo-[acyl-carrier-protein] synthase activity"/>
    <property type="evidence" value="ECO:0007669"/>
    <property type="project" value="InterPro"/>
</dbReference>
<dbReference type="InterPro" id="IPR037143">
    <property type="entry name" value="4-PPantetheinyl_Trfase_dom_sf"/>
</dbReference>
<sequence>MKIIATRICHRTGADIWQLFDAQLNETRRSKINKCLQKDQQKRMIIGDILLQFVLRHELCRIEKRTPSVIYSQLGKPSLSDWPDIAFNVSHSGEWVAIVLASCEVGIDVEKQNPRFSKLEECILSPSERREYRTIQDHEAYLCERWVMKESFSKLIGVGLGYSFAEASFDKFTASEAVTLYENKCYFCKTYVLETMSCDKPYHMAVCSEAYNFPNELTLLPFDNLKIWALGAAKSV</sequence>
<feature type="domain" description="4'-phosphopantetheinyl transferase" evidence="3">
    <location>
        <begin position="105"/>
        <end position="207"/>
    </location>
</feature>
<evidence type="ECO:0000313" key="6">
    <source>
        <dbReference type="Proteomes" id="UP000481087"/>
    </source>
</evidence>
<dbReference type="InterPro" id="IPR055066">
    <property type="entry name" value="AASDHPPT_N"/>
</dbReference>
<accession>A0A6L8V4C6</accession>
<dbReference type="SUPFAM" id="SSF56214">
    <property type="entry name" value="4'-phosphopantetheinyl transferase"/>
    <property type="match status" value="2"/>
</dbReference>
<feature type="domain" description="4'-phosphopantetheinyl transferase N-terminal" evidence="4">
    <location>
        <begin position="17"/>
        <end position="99"/>
    </location>
</feature>
<keyword evidence="6" id="KW-1185">Reference proteome</keyword>
<dbReference type="RefSeq" id="WP_407945419.1">
    <property type="nucleotide sequence ID" value="NZ_WTUZ01000022.1"/>
</dbReference>
<protein>
    <submittedName>
        <fullName evidence="5">4'-phosphopantetheinyl transferase superfamily protein</fullName>
    </submittedName>
</protein>
<dbReference type="PANTHER" id="PTHR12215">
    <property type="entry name" value="PHOSPHOPANTETHEINE TRANSFERASE"/>
    <property type="match status" value="1"/>
</dbReference>
<dbReference type="GO" id="GO:0005829">
    <property type="term" value="C:cytosol"/>
    <property type="evidence" value="ECO:0007669"/>
    <property type="project" value="TreeGrafter"/>
</dbReference>
<evidence type="ECO:0000313" key="5">
    <source>
        <dbReference type="EMBL" id="MZQ85155.1"/>
    </source>
</evidence>